<dbReference type="Pfam" id="PF16225">
    <property type="entry name" value="DUF4884"/>
    <property type="match status" value="1"/>
</dbReference>
<evidence type="ECO:0000313" key="4">
    <source>
        <dbReference type="Proteomes" id="UP000240931"/>
    </source>
</evidence>
<reference evidence="3 5" key="3">
    <citation type="submission" date="2019-06" db="EMBL/GenBank/DDBJ databases">
        <authorList>
            <person name="Bower L."/>
            <person name="Leinonen R."/>
        </authorList>
    </citation>
    <scope>NUCLEOTIDE SEQUENCE [LARGE SCALE GENOMIC DNA]</scope>
</reference>
<keyword evidence="4" id="KW-1185">Reference proteome</keyword>
<dbReference type="RefSeq" id="YP_009623682.1">
    <property type="nucleotide sequence ID" value="NC_042116.1"/>
</dbReference>
<organism evidence="2 4">
    <name type="scientific">Yersinia phage fHe-Yen9-04</name>
    <dbReference type="NCBI Taxonomy" id="2052742"/>
    <lineage>
        <taxon>Viruses</taxon>
        <taxon>Duplodnaviria</taxon>
        <taxon>Heunggongvirae</taxon>
        <taxon>Uroviricota</taxon>
        <taxon>Caudoviricetes</taxon>
        <taxon>Eneladusvirus</taxon>
        <taxon>Eneladusvirus Yen904</taxon>
    </lineage>
</organism>
<feature type="region of interest" description="Disordered" evidence="1">
    <location>
        <begin position="60"/>
        <end position="79"/>
    </location>
</feature>
<dbReference type="GeneID" id="40100490"/>
<reference evidence="4" key="1">
    <citation type="submission" date="2017-10" db="EMBL/GenBank/DDBJ databases">
        <authorList>
            <person name="Skurnik M."/>
        </authorList>
    </citation>
    <scope>NUCLEOTIDE SEQUENCE [LARGE SCALE GENOMIC DNA]</scope>
</reference>
<dbReference type="Proteomes" id="UP000240931">
    <property type="component" value="Segment"/>
</dbReference>
<dbReference type="PROSITE" id="PS51257">
    <property type="entry name" value="PROKAR_LIPOPROTEIN"/>
    <property type="match status" value="1"/>
</dbReference>
<dbReference type="EMBL" id="LT960551">
    <property type="protein sequence ID" value="SOK58349.1"/>
    <property type="molecule type" value="Genomic_DNA"/>
</dbReference>
<evidence type="ECO:0000313" key="3">
    <source>
        <dbReference type="EMBL" id="VUE36118.1"/>
    </source>
</evidence>
<gene>
    <name evidence="2" type="primary">g072</name>
</gene>
<name>A0A2C9CWR3_9CAUD</name>
<protein>
    <submittedName>
        <fullName evidence="2">Phage protein</fullName>
    </submittedName>
</protein>
<dbReference type="KEGG" id="vg:40100490"/>
<evidence type="ECO:0000313" key="2">
    <source>
        <dbReference type="EMBL" id="SOK58349.1"/>
    </source>
</evidence>
<dbReference type="OrthoDB" id="20054at10239"/>
<dbReference type="InterPro" id="IPR032618">
    <property type="entry name" value="DUF4884"/>
</dbReference>
<proteinExistence type="predicted"/>
<sequence length="79" mass="8838">MKKILTVLLISFILSGCDGKSENRTEKYDLPTELKDCQIYKLTSNSTSKTLYVVRCPNSSTQTTFNSGKNNSTSTSYNE</sequence>
<accession>A0A2C9CWR3</accession>
<dbReference type="EMBL" id="LR596615">
    <property type="protein sequence ID" value="VUE36118.1"/>
    <property type="molecule type" value="Genomic_DNA"/>
</dbReference>
<dbReference type="Proteomes" id="UP000317227">
    <property type="component" value="Segment"/>
</dbReference>
<reference evidence="2" key="2">
    <citation type="submission" date="2017-10" db="EMBL/GenBank/DDBJ databases">
        <authorList>
            <person name="Banno H."/>
            <person name="Chua N.-H."/>
        </authorList>
    </citation>
    <scope>NUCLEOTIDE SEQUENCE [LARGE SCALE GENOMIC DNA]</scope>
</reference>
<evidence type="ECO:0000256" key="1">
    <source>
        <dbReference type="SAM" id="MobiDB-lite"/>
    </source>
</evidence>
<evidence type="ECO:0000313" key="5">
    <source>
        <dbReference type="Proteomes" id="UP000317227"/>
    </source>
</evidence>